<accession>A0A6V7QM70</accession>
<protein>
    <submittedName>
        <fullName evidence="1">Uncharacterized protein</fullName>
    </submittedName>
</protein>
<sequence>MLSILSRSRVVLSICIFVDLVGRLLHSVFVDLVGRLLHSISVDLRCTVSTDRFHVRSHVVCDNAISEDPHAITHPVGYNSTTWGARWLFLFDSDVPHAHTRGIVTCTACTIEQPCAPLMIFADLQFKLKLNVNNV</sequence>
<gene>
    <name evidence="1" type="ORF">CB5_LOCUS27501</name>
</gene>
<name>A0A6V7QM70_ANACO</name>
<proteinExistence type="predicted"/>
<dbReference type="EMBL" id="LR862137">
    <property type="protein sequence ID" value="CAD1844290.1"/>
    <property type="molecule type" value="Genomic_DNA"/>
</dbReference>
<reference evidence="1" key="1">
    <citation type="submission" date="2020-07" db="EMBL/GenBank/DDBJ databases">
        <authorList>
            <person name="Lin J."/>
        </authorList>
    </citation>
    <scope>NUCLEOTIDE SEQUENCE</scope>
</reference>
<dbReference type="AlphaFoldDB" id="A0A6V7QM70"/>
<organism evidence="1">
    <name type="scientific">Ananas comosus var. bracteatus</name>
    <name type="common">red pineapple</name>
    <dbReference type="NCBI Taxonomy" id="296719"/>
    <lineage>
        <taxon>Eukaryota</taxon>
        <taxon>Viridiplantae</taxon>
        <taxon>Streptophyta</taxon>
        <taxon>Embryophyta</taxon>
        <taxon>Tracheophyta</taxon>
        <taxon>Spermatophyta</taxon>
        <taxon>Magnoliopsida</taxon>
        <taxon>Liliopsida</taxon>
        <taxon>Poales</taxon>
        <taxon>Bromeliaceae</taxon>
        <taxon>Bromelioideae</taxon>
        <taxon>Ananas</taxon>
    </lineage>
</organism>
<evidence type="ECO:0000313" key="1">
    <source>
        <dbReference type="EMBL" id="CAD1844290.1"/>
    </source>
</evidence>